<dbReference type="OrthoDB" id="2555434at2759"/>
<dbReference type="Proteomes" id="UP000807469">
    <property type="component" value="Unassembled WGS sequence"/>
</dbReference>
<feature type="transmembrane region" description="Helical" evidence="1">
    <location>
        <begin position="78"/>
        <end position="95"/>
    </location>
</feature>
<dbReference type="PANTHER" id="PTHR38646:SF1">
    <property type="entry name" value="DUF202 DOMAIN-CONTAINING PROTEIN"/>
    <property type="match status" value="1"/>
</dbReference>
<keyword evidence="1" id="KW-0812">Transmembrane</keyword>
<keyword evidence="3" id="KW-1185">Reference proteome</keyword>
<protein>
    <recommendedName>
        <fullName evidence="4">DUF202 domain-containing protein</fullName>
    </recommendedName>
</protein>
<organism evidence="2 3">
    <name type="scientific">Pholiota conissans</name>
    <dbReference type="NCBI Taxonomy" id="109636"/>
    <lineage>
        <taxon>Eukaryota</taxon>
        <taxon>Fungi</taxon>
        <taxon>Dikarya</taxon>
        <taxon>Basidiomycota</taxon>
        <taxon>Agaricomycotina</taxon>
        <taxon>Agaricomycetes</taxon>
        <taxon>Agaricomycetidae</taxon>
        <taxon>Agaricales</taxon>
        <taxon>Agaricineae</taxon>
        <taxon>Strophariaceae</taxon>
        <taxon>Pholiota</taxon>
    </lineage>
</organism>
<keyword evidence="1" id="KW-0472">Membrane</keyword>
<evidence type="ECO:0008006" key="4">
    <source>
        <dbReference type="Google" id="ProtNLM"/>
    </source>
</evidence>
<dbReference type="PANTHER" id="PTHR38646">
    <property type="entry name" value="YALI0F00814P"/>
    <property type="match status" value="1"/>
</dbReference>
<comment type="caution">
    <text evidence="2">The sequence shown here is derived from an EMBL/GenBank/DDBJ whole genome shotgun (WGS) entry which is preliminary data.</text>
</comment>
<evidence type="ECO:0000256" key="1">
    <source>
        <dbReference type="SAM" id="Phobius"/>
    </source>
</evidence>
<keyword evidence="1" id="KW-1133">Transmembrane helix</keyword>
<reference evidence="2" key="1">
    <citation type="submission" date="2020-11" db="EMBL/GenBank/DDBJ databases">
        <authorList>
            <consortium name="DOE Joint Genome Institute"/>
            <person name="Ahrendt S."/>
            <person name="Riley R."/>
            <person name="Andreopoulos W."/>
            <person name="Labutti K."/>
            <person name="Pangilinan J."/>
            <person name="Ruiz-Duenas F.J."/>
            <person name="Barrasa J.M."/>
            <person name="Sanchez-Garcia M."/>
            <person name="Camarero S."/>
            <person name="Miyauchi S."/>
            <person name="Serrano A."/>
            <person name="Linde D."/>
            <person name="Babiker R."/>
            <person name="Drula E."/>
            <person name="Ayuso-Fernandez I."/>
            <person name="Pacheco R."/>
            <person name="Padilla G."/>
            <person name="Ferreira P."/>
            <person name="Barriuso J."/>
            <person name="Kellner H."/>
            <person name="Castanera R."/>
            <person name="Alfaro M."/>
            <person name="Ramirez L."/>
            <person name="Pisabarro A.G."/>
            <person name="Kuo A."/>
            <person name="Tritt A."/>
            <person name="Lipzen A."/>
            <person name="He G."/>
            <person name="Yan M."/>
            <person name="Ng V."/>
            <person name="Cullen D."/>
            <person name="Martin F."/>
            <person name="Rosso M.-N."/>
            <person name="Henrissat B."/>
            <person name="Hibbett D."/>
            <person name="Martinez A.T."/>
            <person name="Grigoriev I.V."/>
        </authorList>
    </citation>
    <scope>NUCLEOTIDE SEQUENCE</scope>
    <source>
        <strain evidence="2">CIRM-BRFM 674</strain>
    </source>
</reference>
<accession>A0A9P6CWA7</accession>
<name>A0A9P6CWA7_9AGAR</name>
<dbReference type="EMBL" id="MU155176">
    <property type="protein sequence ID" value="KAF9481642.1"/>
    <property type="molecule type" value="Genomic_DNA"/>
</dbReference>
<dbReference type="AlphaFoldDB" id="A0A9P6CWA7"/>
<evidence type="ECO:0000313" key="3">
    <source>
        <dbReference type="Proteomes" id="UP000807469"/>
    </source>
</evidence>
<gene>
    <name evidence="2" type="ORF">BDN70DRAFT_876126</name>
</gene>
<sequence length="165" mass="18526">MAAAVFPKQSGGWVASSRQHKTYRGHRRSSFVAADINELIELRARQRTFHGAYSRTALSSLGYALTILRLFERNFHKIGLLFAILSGLLFIIAFFRSRHSAHDFADRHKESRLLDVAIQTKGQEGTRIFGRPFVTAGWMVVQVAVVVAAVEIALLVLIIRHPINT</sequence>
<proteinExistence type="predicted"/>
<feature type="transmembrane region" description="Helical" evidence="1">
    <location>
        <begin position="136"/>
        <end position="159"/>
    </location>
</feature>
<evidence type="ECO:0000313" key="2">
    <source>
        <dbReference type="EMBL" id="KAF9481642.1"/>
    </source>
</evidence>